<gene>
    <name evidence="1" type="ORF">Tco_0924911</name>
</gene>
<reference evidence="1" key="2">
    <citation type="submission" date="2022-01" db="EMBL/GenBank/DDBJ databases">
        <authorList>
            <person name="Yamashiro T."/>
            <person name="Shiraishi A."/>
            <person name="Satake H."/>
            <person name="Nakayama K."/>
        </authorList>
    </citation>
    <scope>NUCLEOTIDE SEQUENCE</scope>
</reference>
<protein>
    <submittedName>
        <fullName evidence="1">Uncharacterized protein</fullName>
    </submittedName>
</protein>
<evidence type="ECO:0000313" key="2">
    <source>
        <dbReference type="Proteomes" id="UP001151760"/>
    </source>
</evidence>
<accession>A0ABQ5D6Q2</accession>
<comment type="caution">
    <text evidence="1">The sequence shown here is derived from an EMBL/GenBank/DDBJ whole genome shotgun (WGS) entry which is preliminary data.</text>
</comment>
<name>A0ABQ5D6Q2_9ASTR</name>
<evidence type="ECO:0000313" key="1">
    <source>
        <dbReference type="EMBL" id="GJT34492.1"/>
    </source>
</evidence>
<keyword evidence="2" id="KW-1185">Reference proteome</keyword>
<dbReference type="Proteomes" id="UP001151760">
    <property type="component" value="Unassembled WGS sequence"/>
</dbReference>
<reference evidence="1" key="1">
    <citation type="journal article" date="2022" name="Int. J. Mol. Sci.">
        <title>Draft Genome of Tanacetum Coccineum: Genomic Comparison of Closely Related Tanacetum-Family Plants.</title>
        <authorList>
            <person name="Yamashiro T."/>
            <person name="Shiraishi A."/>
            <person name="Nakayama K."/>
            <person name="Satake H."/>
        </authorList>
    </citation>
    <scope>NUCLEOTIDE SEQUENCE</scope>
</reference>
<dbReference type="EMBL" id="BQNB010014969">
    <property type="protein sequence ID" value="GJT34492.1"/>
    <property type="molecule type" value="Genomic_DNA"/>
</dbReference>
<organism evidence="1 2">
    <name type="scientific">Tanacetum coccineum</name>
    <dbReference type="NCBI Taxonomy" id="301880"/>
    <lineage>
        <taxon>Eukaryota</taxon>
        <taxon>Viridiplantae</taxon>
        <taxon>Streptophyta</taxon>
        <taxon>Embryophyta</taxon>
        <taxon>Tracheophyta</taxon>
        <taxon>Spermatophyta</taxon>
        <taxon>Magnoliopsida</taxon>
        <taxon>eudicotyledons</taxon>
        <taxon>Gunneridae</taxon>
        <taxon>Pentapetalae</taxon>
        <taxon>asterids</taxon>
        <taxon>campanulids</taxon>
        <taxon>Asterales</taxon>
        <taxon>Asteraceae</taxon>
        <taxon>Asteroideae</taxon>
        <taxon>Anthemideae</taxon>
        <taxon>Anthemidinae</taxon>
        <taxon>Tanacetum</taxon>
    </lineage>
</organism>
<sequence length="84" mass="8934">MGSGEGYGIAVECTRDSGLELETVGKAGMVLAGRGLSLHRFTIGFRPLKMGKALLSIVFFSSGYGLTADSFFIDSGLWHLDFGL</sequence>
<proteinExistence type="predicted"/>